<evidence type="ECO:0000256" key="1">
    <source>
        <dbReference type="SAM" id="MobiDB-lite"/>
    </source>
</evidence>
<feature type="region of interest" description="Disordered" evidence="1">
    <location>
        <begin position="1"/>
        <end position="60"/>
    </location>
</feature>
<sequence length="179" mass="18620">VPVGGQARARTRKARGRRRALAGLGGPLRAEASAHPLLEDEAPGGAAGPQAQHRPRRRARWRRAAVLPVRRGAADPAGGGVVSLRALRQRHACAGLAAAGGVRAGEGRRGGRRRGRGRSQRRGAAAAAGPSAAAGERVAGRHGERRVERAAARPVPQGAERRGEAEGRALLPPEQPLRQ</sequence>
<feature type="compositionally biased region" description="Low complexity" evidence="1">
    <location>
        <begin position="122"/>
        <end position="137"/>
    </location>
</feature>
<dbReference type="EMBL" id="CAUYUJ010002995">
    <property type="protein sequence ID" value="CAK0803321.1"/>
    <property type="molecule type" value="Genomic_DNA"/>
</dbReference>
<protein>
    <submittedName>
        <fullName evidence="2">Uncharacterized protein</fullName>
    </submittedName>
</protein>
<feature type="non-terminal residue" evidence="2">
    <location>
        <position position="179"/>
    </location>
</feature>
<organism evidence="2 3">
    <name type="scientific">Prorocentrum cordatum</name>
    <dbReference type="NCBI Taxonomy" id="2364126"/>
    <lineage>
        <taxon>Eukaryota</taxon>
        <taxon>Sar</taxon>
        <taxon>Alveolata</taxon>
        <taxon>Dinophyceae</taxon>
        <taxon>Prorocentrales</taxon>
        <taxon>Prorocentraceae</taxon>
        <taxon>Prorocentrum</taxon>
    </lineage>
</organism>
<reference evidence="2" key="1">
    <citation type="submission" date="2023-10" db="EMBL/GenBank/DDBJ databases">
        <authorList>
            <person name="Chen Y."/>
            <person name="Shah S."/>
            <person name="Dougan E. K."/>
            <person name="Thang M."/>
            <person name="Chan C."/>
        </authorList>
    </citation>
    <scope>NUCLEOTIDE SEQUENCE [LARGE SCALE GENOMIC DNA]</scope>
</reference>
<comment type="caution">
    <text evidence="2">The sequence shown here is derived from an EMBL/GenBank/DDBJ whole genome shotgun (WGS) entry which is preliminary data.</text>
</comment>
<gene>
    <name evidence="2" type="ORF">PCOR1329_LOCUS10542</name>
</gene>
<name>A0ABN9QF24_9DINO</name>
<feature type="non-terminal residue" evidence="2">
    <location>
        <position position="1"/>
    </location>
</feature>
<dbReference type="Proteomes" id="UP001189429">
    <property type="component" value="Unassembled WGS sequence"/>
</dbReference>
<feature type="compositionally biased region" description="Basic residues" evidence="1">
    <location>
        <begin position="110"/>
        <end position="121"/>
    </location>
</feature>
<accession>A0ABN9QF24</accession>
<keyword evidence="3" id="KW-1185">Reference proteome</keyword>
<evidence type="ECO:0000313" key="3">
    <source>
        <dbReference type="Proteomes" id="UP001189429"/>
    </source>
</evidence>
<feature type="compositionally biased region" description="Basic and acidic residues" evidence="1">
    <location>
        <begin position="138"/>
        <end position="151"/>
    </location>
</feature>
<proteinExistence type="predicted"/>
<evidence type="ECO:0000313" key="2">
    <source>
        <dbReference type="EMBL" id="CAK0803321.1"/>
    </source>
</evidence>
<feature type="compositionally biased region" description="Basic residues" evidence="1">
    <location>
        <begin position="9"/>
        <end position="20"/>
    </location>
</feature>
<feature type="region of interest" description="Disordered" evidence="1">
    <location>
        <begin position="100"/>
        <end position="179"/>
    </location>
</feature>